<evidence type="ECO:0000313" key="2">
    <source>
        <dbReference type="EMBL" id="RXW31206.1"/>
    </source>
</evidence>
<dbReference type="InterPro" id="IPR000073">
    <property type="entry name" value="AB_hydrolase_1"/>
</dbReference>
<accession>A0A4Q2EF32</accession>
<dbReference type="SUPFAM" id="SSF53474">
    <property type="entry name" value="alpha/beta-Hydrolases"/>
    <property type="match status" value="1"/>
</dbReference>
<dbReference type="InterPro" id="IPR029058">
    <property type="entry name" value="AB_hydrolase_fold"/>
</dbReference>
<dbReference type="InterPro" id="IPR050266">
    <property type="entry name" value="AB_hydrolase_sf"/>
</dbReference>
<evidence type="ECO:0000313" key="3">
    <source>
        <dbReference type="Proteomes" id="UP000290624"/>
    </source>
</evidence>
<comment type="caution">
    <text evidence="2">The sequence shown here is derived from an EMBL/GenBank/DDBJ whole genome shotgun (WGS) entry which is preliminary data.</text>
</comment>
<dbReference type="Proteomes" id="UP000290624">
    <property type="component" value="Unassembled WGS sequence"/>
</dbReference>
<organism evidence="2 3">
    <name type="scientific">Propioniciclava flava</name>
    <dbReference type="NCBI Taxonomy" id="2072026"/>
    <lineage>
        <taxon>Bacteria</taxon>
        <taxon>Bacillati</taxon>
        <taxon>Actinomycetota</taxon>
        <taxon>Actinomycetes</taxon>
        <taxon>Propionibacteriales</taxon>
        <taxon>Propionibacteriaceae</taxon>
        <taxon>Propioniciclava</taxon>
    </lineage>
</organism>
<dbReference type="Pfam" id="PF12697">
    <property type="entry name" value="Abhydrolase_6"/>
    <property type="match status" value="1"/>
</dbReference>
<reference evidence="2 3" key="1">
    <citation type="submission" date="2018-01" db="EMBL/GenBank/DDBJ databases">
        <title>Lactibacter flavus gen. nov., sp. nov., a novel bacterium of the family Propionibacteriaceae isolated from raw milk and dairy products.</title>
        <authorList>
            <person name="Wenning M."/>
            <person name="Breitenwieser F."/>
            <person name="Huptas C."/>
            <person name="von Neubeck M."/>
            <person name="Busse H.-J."/>
            <person name="Scherer S."/>
        </authorList>
    </citation>
    <scope>NUCLEOTIDE SEQUENCE [LARGE SCALE GENOMIC DNA]</scope>
    <source>
        <strain evidence="2 3">VG341</strain>
    </source>
</reference>
<dbReference type="PRINTS" id="PR00111">
    <property type="entry name" value="ABHYDROLASE"/>
</dbReference>
<dbReference type="GO" id="GO:0016787">
    <property type="term" value="F:hydrolase activity"/>
    <property type="evidence" value="ECO:0007669"/>
    <property type="project" value="UniProtKB-KW"/>
</dbReference>
<dbReference type="PANTHER" id="PTHR43798:SF33">
    <property type="entry name" value="HYDROLASE, PUTATIVE (AFU_ORTHOLOGUE AFUA_2G14860)-RELATED"/>
    <property type="match status" value="1"/>
</dbReference>
<dbReference type="EMBL" id="PPCV01000012">
    <property type="protein sequence ID" value="RXW31206.1"/>
    <property type="molecule type" value="Genomic_DNA"/>
</dbReference>
<dbReference type="AlphaFoldDB" id="A0A4Q2EF32"/>
<proteinExistence type="predicted"/>
<dbReference type="GO" id="GO:0016020">
    <property type="term" value="C:membrane"/>
    <property type="evidence" value="ECO:0007669"/>
    <property type="project" value="TreeGrafter"/>
</dbReference>
<keyword evidence="3" id="KW-1185">Reference proteome</keyword>
<gene>
    <name evidence="2" type="ORF">C1706_13475</name>
</gene>
<dbReference type="PANTHER" id="PTHR43798">
    <property type="entry name" value="MONOACYLGLYCEROL LIPASE"/>
    <property type="match status" value="1"/>
</dbReference>
<protein>
    <submittedName>
        <fullName evidence="2">Alpha/beta hydrolase</fullName>
    </submittedName>
</protein>
<name>A0A4Q2EF32_9ACTN</name>
<dbReference type="Gene3D" id="3.40.50.1820">
    <property type="entry name" value="alpha/beta hydrolase"/>
    <property type="match status" value="1"/>
</dbReference>
<dbReference type="OrthoDB" id="7958481at2"/>
<sequence>MAVTETAGPPEPVFVLIHGIGMGRAVFTELANELAATGRVLALDLPGFGDSPEPGTAMSLEATAAGLADALASELPHGAVWVGHSMGTQIVAEVAVQRPDLVRALVLIAPTVDAAARTAPRQIRHMLQDLYGESPRVLLVGMWQYTKTSPLWFVRKLQFMLAHHLESICPRIAAPTLVLRGAHDRVCPEPWTRSVAALIPHATFEQIPDRGHEAVIKSAEPVADMITAFVDAQS</sequence>
<evidence type="ECO:0000259" key="1">
    <source>
        <dbReference type="Pfam" id="PF12697"/>
    </source>
</evidence>
<feature type="domain" description="AB hydrolase-1" evidence="1">
    <location>
        <begin position="14"/>
        <end position="224"/>
    </location>
</feature>
<keyword evidence="2" id="KW-0378">Hydrolase</keyword>